<dbReference type="EMBL" id="BDQF01000003">
    <property type="protein sequence ID" value="GAW79221.1"/>
    <property type="molecule type" value="Genomic_DNA"/>
</dbReference>
<protein>
    <submittedName>
        <fullName evidence="1">Uncharacterized protein</fullName>
    </submittedName>
</protein>
<proteinExistence type="predicted"/>
<dbReference type="GeneID" id="39745925"/>
<organism evidence="1 2">
    <name type="scientific">Plasmodium gonderi</name>
    <dbReference type="NCBI Taxonomy" id="77519"/>
    <lineage>
        <taxon>Eukaryota</taxon>
        <taxon>Sar</taxon>
        <taxon>Alveolata</taxon>
        <taxon>Apicomplexa</taxon>
        <taxon>Aconoidasida</taxon>
        <taxon>Haemosporida</taxon>
        <taxon>Plasmodiidae</taxon>
        <taxon>Plasmodium</taxon>
        <taxon>Plasmodium (Plasmodium)</taxon>
    </lineage>
</organism>
<dbReference type="Proteomes" id="UP000195521">
    <property type="component" value="Unassembled WGS sequence"/>
</dbReference>
<dbReference type="OMA" id="QFAYIVQ"/>
<name>A0A1Y1J9P8_PLAGO</name>
<evidence type="ECO:0000313" key="1">
    <source>
        <dbReference type="EMBL" id="GAW79221.1"/>
    </source>
</evidence>
<dbReference type="RefSeq" id="XP_028541810.1">
    <property type="nucleotide sequence ID" value="XM_028686009.1"/>
</dbReference>
<sequence>MLKRYELIRRRIVTIKGYSKGADKNSPLNDESLKKAFEKISIGSSPPRAKINSILNFLLTSNILNSNWSKLQIIDELYKRKMDKKLLFHLNVLYGLGSKGINLRKKGIISPILFYPLLDYGQFAYIVQVMKIADKEKQLGIHIHEDFIQNFFKK</sequence>
<gene>
    <name evidence="1" type="ORF">PGO_030210</name>
</gene>
<dbReference type="AlphaFoldDB" id="A0A1Y1J9P8"/>
<reference evidence="2" key="1">
    <citation type="submission" date="2017-04" db="EMBL/GenBank/DDBJ databases">
        <title>Plasmodium gonderi genome.</title>
        <authorList>
            <person name="Arisue N."/>
            <person name="Honma H."/>
            <person name="Kawai S."/>
            <person name="Tougan T."/>
            <person name="Tanabe K."/>
            <person name="Horii T."/>
        </authorList>
    </citation>
    <scope>NUCLEOTIDE SEQUENCE [LARGE SCALE GENOMIC DNA]</scope>
    <source>
        <strain evidence="2">ATCC 30045</strain>
    </source>
</reference>
<evidence type="ECO:0000313" key="2">
    <source>
        <dbReference type="Proteomes" id="UP000195521"/>
    </source>
</evidence>
<comment type="caution">
    <text evidence="1">The sequence shown here is derived from an EMBL/GenBank/DDBJ whole genome shotgun (WGS) entry which is preliminary data.</text>
</comment>
<keyword evidence="2" id="KW-1185">Reference proteome</keyword>
<accession>A0A1Y1J9P8</accession>
<dbReference type="OrthoDB" id="390282at2759"/>